<keyword evidence="2" id="KW-1185">Reference proteome</keyword>
<proteinExistence type="predicted"/>
<accession>A0ABX1U044</accession>
<protein>
    <submittedName>
        <fullName evidence="1">Uncharacterized protein</fullName>
    </submittedName>
</protein>
<evidence type="ECO:0000313" key="2">
    <source>
        <dbReference type="Proteomes" id="UP000749010"/>
    </source>
</evidence>
<gene>
    <name evidence="1" type="ORF">E4Q23_15895</name>
</gene>
<organism evidence="1 2">
    <name type="scientific">Candidatus Accumulibacter phosphatis</name>
    <dbReference type="NCBI Taxonomy" id="327160"/>
    <lineage>
        <taxon>Bacteria</taxon>
        <taxon>Pseudomonadati</taxon>
        <taxon>Pseudomonadota</taxon>
        <taxon>Betaproteobacteria</taxon>
        <taxon>Candidatus Accumulibacter</taxon>
    </lineage>
</organism>
<evidence type="ECO:0000313" key="1">
    <source>
        <dbReference type="EMBL" id="NMQ29113.1"/>
    </source>
</evidence>
<dbReference type="EMBL" id="SPMY01000045">
    <property type="protein sequence ID" value="NMQ29113.1"/>
    <property type="molecule type" value="Genomic_DNA"/>
</dbReference>
<comment type="caution">
    <text evidence="1">The sequence shown here is derived from an EMBL/GenBank/DDBJ whole genome shotgun (WGS) entry which is preliminary data.</text>
</comment>
<reference evidence="1 2" key="1">
    <citation type="submission" date="2019-03" db="EMBL/GenBank/DDBJ databases">
        <title>Metabolic reconstructions from genomes of highly enriched 'Candidatus Accumulibacter' and 'Candidatus Competibacter' bioreactor populations.</title>
        <authorList>
            <person name="Annavajhala M.K."/>
            <person name="Welles L."/>
            <person name="Abbas B."/>
            <person name="Sorokin D."/>
            <person name="Park H."/>
            <person name="Van Loosdrecht M."/>
            <person name="Chandran K."/>
        </authorList>
    </citation>
    <scope>NUCLEOTIDE SEQUENCE [LARGE SCALE GENOMIC DNA]</scope>
    <source>
        <strain evidence="1 2">SBR_S</strain>
    </source>
</reference>
<dbReference type="RefSeq" id="WP_169067564.1">
    <property type="nucleotide sequence ID" value="NZ_SPMY01000045.1"/>
</dbReference>
<dbReference type="Proteomes" id="UP000749010">
    <property type="component" value="Unassembled WGS sequence"/>
</dbReference>
<sequence length="64" mass="6806">MRKRIVKDGSLRVSGHRFAVEPTTIAERIATAAAGNGTTLALATDGKLGAWGERQGPRLITFGR</sequence>
<name>A0ABX1U044_9PROT</name>